<sequence>MKTIVKRAMDIPENTLEGGKVRIPGIVYVETYLLDNIRDIRLCECQILISNRRAIRGGQLGISINKSGTRLAFVHVSTLKDLNVVLMLTQKKPSNSDPPKSDVNC</sequence>
<protein>
    <submittedName>
        <fullName evidence="1">Uncharacterized protein</fullName>
    </submittedName>
</protein>
<evidence type="ECO:0000313" key="1">
    <source>
        <dbReference type="EMBL" id="ABG21936.1"/>
    </source>
</evidence>
<name>H2KWQ5_ORYSJ</name>
<reference evidence="1" key="1">
    <citation type="journal article" date="2005" name="BMC Biol.">
        <title>The sequence of rice chromosomes 11 and 12, rich in disease resistance genes and recent gene duplications.</title>
        <authorList>
            <consortium name="The rice chromosomes 11 and 12 sequencing consortia"/>
        </authorList>
    </citation>
    <scope>NUCLEOTIDE SEQUENCE [LARGE SCALE GENOMIC DNA]</scope>
</reference>
<accession>H2KWQ5</accession>
<dbReference type="AlphaFoldDB" id="H2KWQ5"/>
<organism evidence="1">
    <name type="scientific">Oryza sativa subsp. japonica</name>
    <name type="common">Rice</name>
    <dbReference type="NCBI Taxonomy" id="39947"/>
    <lineage>
        <taxon>Eukaryota</taxon>
        <taxon>Viridiplantae</taxon>
        <taxon>Streptophyta</taxon>
        <taxon>Embryophyta</taxon>
        <taxon>Tracheophyta</taxon>
        <taxon>Spermatophyta</taxon>
        <taxon>Magnoliopsida</taxon>
        <taxon>Liliopsida</taxon>
        <taxon>Poales</taxon>
        <taxon>Poaceae</taxon>
        <taxon>BOP clade</taxon>
        <taxon>Oryzoideae</taxon>
        <taxon>Oryzeae</taxon>
        <taxon>Oryzinae</taxon>
        <taxon>Oryza</taxon>
        <taxon>Oryza sativa</taxon>
    </lineage>
</organism>
<dbReference type="EMBL" id="DP000011">
    <property type="protein sequence ID" value="ABG21936.1"/>
    <property type="molecule type" value="Genomic_DNA"/>
</dbReference>
<proteinExistence type="predicted"/>
<gene>
    <name evidence="1" type="ordered locus">LOC_Os12g13209</name>
</gene>
<reference evidence="1" key="3">
    <citation type="submission" date="2006-01" db="EMBL/GenBank/DDBJ databases">
        <authorList>
            <person name="Buell R."/>
        </authorList>
    </citation>
    <scope>NUCLEOTIDE SEQUENCE</scope>
</reference>
<reference evidence="1" key="2">
    <citation type="submission" date="2005-04" db="EMBL/GenBank/DDBJ databases">
        <authorList>
            <person name="Buell C.R."/>
            <person name="Wing R.A."/>
            <person name="McCombie W.A."/>
            <person name="Ouyang S."/>
        </authorList>
    </citation>
    <scope>NUCLEOTIDE SEQUENCE</scope>
</reference>